<sequence>MKRPIINILISIVLGLFCYILKDYSILSVIIIFILYFVVNICLYNSKINSFILILLVVIGFFVNYIYYESTINQRGTFKVKAENIQKKYLIGYYNKRKIKIVGNINNIKEGDNLIIKGTFKKDKNIEKGIVGLLFSDEKIKVGESKRLNLIDKFFSKLSDKIGEEKSAIVISSCLGEDKYLTENQKLDIKNLGIVHVMCVSGFHLTLIYGFLIKFLGFYPSIAITFLYVILTGGNAPSIRAFIMITLLNLGKRLRKNYDGLSALSFSAILLLLVNPYLIFDFGFNLSYFATLGILLFFKKIKRKLYKLPIFLNNIVSLSLSAQVFTFPLIALVIKEFSLNFIISNIFIVPIFTPLIIIGNLSMIFSLINPIFNFLSIILNLILLVLDGAMYIINTIAIESIIFNNILVYFYLSTLICVYMIKKGQRKFKNIPLILFIVSFFLIYSFSPRIIFFRDKYNKGIVIHSGFKKIFLTNSKNQYFIKNARLNYGVTEFIALDEDKKIKTHNHFIKIDRNLRYMYLQGKNKKIFFTENNENINKEIYCDIIFLSNEYEEQRFFSMLFKDKGYMINWRGRLK</sequence>
<keyword evidence="3 6" id="KW-0812">Transmembrane</keyword>
<organism evidence="8 9">
    <name type="scientific">Clostridium fallax</name>
    <dbReference type="NCBI Taxonomy" id="1533"/>
    <lineage>
        <taxon>Bacteria</taxon>
        <taxon>Bacillati</taxon>
        <taxon>Bacillota</taxon>
        <taxon>Clostridia</taxon>
        <taxon>Eubacteriales</taxon>
        <taxon>Clostridiaceae</taxon>
        <taxon>Clostridium</taxon>
    </lineage>
</organism>
<name>A0A1M4UHD6_9CLOT</name>
<evidence type="ECO:0000256" key="3">
    <source>
        <dbReference type="ARBA" id="ARBA00022692"/>
    </source>
</evidence>
<evidence type="ECO:0000313" key="9">
    <source>
        <dbReference type="Proteomes" id="UP000184035"/>
    </source>
</evidence>
<proteinExistence type="predicted"/>
<dbReference type="PANTHER" id="PTHR30619">
    <property type="entry name" value="DNA INTERNALIZATION/COMPETENCE PROTEIN COMEC/REC2"/>
    <property type="match status" value="1"/>
</dbReference>
<dbReference type="RefSeq" id="WP_072893469.1">
    <property type="nucleotide sequence ID" value="NZ_FQVM01000005.1"/>
</dbReference>
<dbReference type="InterPro" id="IPR004477">
    <property type="entry name" value="ComEC_N"/>
</dbReference>
<reference evidence="8 9" key="1">
    <citation type="submission" date="2016-11" db="EMBL/GenBank/DDBJ databases">
        <authorList>
            <person name="Jaros S."/>
            <person name="Januszkiewicz K."/>
            <person name="Wedrychowicz H."/>
        </authorList>
    </citation>
    <scope>NUCLEOTIDE SEQUENCE [LARGE SCALE GENOMIC DNA]</scope>
    <source>
        <strain evidence="8 9">DSM 2631</strain>
    </source>
</reference>
<feature type="transmembrane region" description="Helical" evidence="6">
    <location>
        <begin position="218"/>
        <end position="236"/>
    </location>
</feature>
<evidence type="ECO:0000256" key="4">
    <source>
        <dbReference type="ARBA" id="ARBA00022989"/>
    </source>
</evidence>
<keyword evidence="5 6" id="KW-0472">Membrane</keyword>
<evidence type="ECO:0000259" key="7">
    <source>
        <dbReference type="Pfam" id="PF03772"/>
    </source>
</evidence>
<dbReference type="InterPro" id="IPR052159">
    <property type="entry name" value="Competence_DNA_uptake"/>
</dbReference>
<dbReference type="NCBIfam" id="TIGR00360">
    <property type="entry name" value="ComEC_N-term"/>
    <property type="match status" value="1"/>
</dbReference>
<dbReference type="AlphaFoldDB" id="A0A1M4UHD6"/>
<keyword evidence="2" id="KW-1003">Cell membrane</keyword>
<feature type="domain" description="ComEC/Rec2-related protein" evidence="7">
    <location>
        <begin position="174"/>
        <end position="419"/>
    </location>
</feature>
<gene>
    <name evidence="8" type="ORF">SAMN05443638_10520</name>
</gene>
<dbReference type="Pfam" id="PF03772">
    <property type="entry name" value="Competence"/>
    <property type="match status" value="1"/>
</dbReference>
<keyword evidence="4 6" id="KW-1133">Transmembrane helix</keyword>
<evidence type="ECO:0000256" key="2">
    <source>
        <dbReference type="ARBA" id="ARBA00022475"/>
    </source>
</evidence>
<feature type="transmembrane region" description="Helical" evidence="6">
    <location>
        <begin position="280"/>
        <end position="298"/>
    </location>
</feature>
<dbReference type="GO" id="GO:0005886">
    <property type="term" value="C:plasma membrane"/>
    <property type="evidence" value="ECO:0007669"/>
    <property type="project" value="UniProtKB-SubCell"/>
</dbReference>
<keyword evidence="9" id="KW-1185">Reference proteome</keyword>
<dbReference type="Proteomes" id="UP000184035">
    <property type="component" value="Unassembled WGS sequence"/>
</dbReference>
<feature type="transmembrane region" description="Helical" evidence="6">
    <location>
        <begin position="192"/>
        <end position="212"/>
    </location>
</feature>
<dbReference type="STRING" id="1533.SAMN05443638_10520"/>
<feature type="transmembrane region" description="Helical" evidence="6">
    <location>
        <begin position="433"/>
        <end position="452"/>
    </location>
</feature>
<feature type="transmembrane region" description="Helical" evidence="6">
    <location>
        <begin position="310"/>
        <end position="334"/>
    </location>
</feature>
<evidence type="ECO:0000256" key="6">
    <source>
        <dbReference type="SAM" id="Phobius"/>
    </source>
</evidence>
<evidence type="ECO:0000313" key="8">
    <source>
        <dbReference type="EMBL" id="SHE56166.1"/>
    </source>
</evidence>
<dbReference type="OrthoDB" id="9761531at2"/>
<feature type="transmembrane region" description="Helical" evidence="6">
    <location>
        <begin position="257"/>
        <end position="274"/>
    </location>
</feature>
<evidence type="ECO:0000256" key="5">
    <source>
        <dbReference type="ARBA" id="ARBA00023136"/>
    </source>
</evidence>
<dbReference type="PANTHER" id="PTHR30619:SF7">
    <property type="entry name" value="BETA-LACTAMASE DOMAIN PROTEIN"/>
    <property type="match status" value="1"/>
</dbReference>
<feature type="transmembrane region" description="Helical" evidence="6">
    <location>
        <begin position="340"/>
        <end position="359"/>
    </location>
</feature>
<feature type="transmembrane region" description="Helical" evidence="6">
    <location>
        <begin position="12"/>
        <end position="39"/>
    </location>
</feature>
<protein>
    <submittedName>
        <fullName evidence="8">Competence protein ComEC</fullName>
    </submittedName>
</protein>
<comment type="subcellular location">
    <subcellularLocation>
        <location evidence="1">Cell membrane</location>
        <topology evidence="1">Multi-pass membrane protein</topology>
    </subcellularLocation>
</comment>
<feature type="transmembrane region" description="Helical" evidence="6">
    <location>
        <begin position="400"/>
        <end position="421"/>
    </location>
</feature>
<evidence type="ECO:0000256" key="1">
    <source>
        <dbReference type="ARBA" id="ARBA00004651"/>
    </source>
</evidence>
<accession>A0A1M4UHD6</accession>
<feature type="transmembrane region" description="Helical" evidence="6">
    <location>
        <begin position="371"/>
        <end position="394"/>
    </location>
</feature>
<feature type="transmembrane region" description="Helical" evidence="6">
    <location>
        <begin position="51"/>
        <end position="68"/>
    </location>
</feature>
<dbReference type="EMBL" id="FQVM01000005">
    <property type="protein sequence ID" value="SHE56166.1"/>
    <property type="molecule type" value="Genomic_DNA"/>
</dbReference>